<evidence type="ECO:0000256" key="5">
    <source>
        <dbReference type="ARBA" id="ARBA00023040"/>
    </source>
</evidence>
<feature type="transmembrane region" description="Helical" evidence="10">
    <location>
        <begin position="106"/>
        <end position="131"/>
    </location>
</feature>
<evidence type="ECO:0000256" key="9">
    <source>
        <dbReference type="ARBA" id="ARBA00023224"/>
    </source>
</evidence>
<evidence type="ECO:0000256" key="6">
    <source>
        <dbReference type="ARBA" id="ARBA00023136"/>
    </source>
</evidence>
<feature type="transmembrane region" description="Helical" evidence="10">
    <location>
        <begin position="35"/>
        <end position="58"/>
    </location>
</feature>
<evidence type="ECO:0000313" key="12">
    <source>
        <dbReference type="EMBL" id="ELU15895.1"/>
    </source>
</evidence>
<dbReference type="AlphaFoldDB" id="R7VJE4"/>
<dbReference type="PANTHER" id="PTHR24246">
    <property type="entry name" value="OLFACTORY RECEPTOR AND ADENOSINE RECEPTOR"/>
    <property type="match status" value="1"/>
</dbReference>
<accession>R7VJE4</accession>
<reference evidence="13" key="3">
    <citation type="submission" date="2015-06" db="UniProtKB">
        <authorList>
            <consortium name="EnsemblMetazoa"/>
        </authorList>
    </citation>
    <scope>IDENTIFICATION</scope>
</reference>
<sequence length="336" mass="36701">MQSLNVGITMCFTEESQEIGVTTEMPHEESGHVQIAITSVTLVFNTCTVIINPFTLLAMGMHGIIRKNSINMHIASLCLSDFLLGLSAIPFMLLRLVQVSHQGLIAITWAASFLFSTGFLMSSANAFLIGVDRACATLTAHSNKSRMTTRRAAIGLIAVWSSVIVAVTACGFVTAQHNGGFDILFYVDEILPADFISYFGAPLLSVITAVVALLYTVIAVAFYKSAKKVHPSSTFEIRNRRMTRTATIVIGMLLLSYIPVIIVATMPRSVVSGALYPKHSNSYRMLYDIAVLLAIIPTCCNNCVYVWQLSDFRKAFIKLIFCRQNSTVHAAKGVGQ</sequence>
<dbReference type="OMA" id="LIFIHIN"/>
<keyword evidence="2" id="KW-1003">Cell membrane</keyword>
<evidence type="ECO:0000259" key="11">
    <source>
        <dbReference type="PROSITE" id="PS50262"/>
    </source>
</evidence>
<feature type="transmembrane region" description="Helical" evidence="10">
    <location>
        <begin position="70"/>
        <end position="94"/>
    </location>
</feature>
<dbReference type="EMBL" id="KB293500">
    <property type="protein sequence ID" value="ELU15895.1"/>
    <property type="molecule type" value="Genomic_DNA"/>
</dbReference>
<reference evidence="12 14" key="2">
    <citation type="journal article" date="2013" name="Nature">
        <title>Insights into bilaterian evolution from three spiralian genomes.</title>
        <authorList>
            <person name="Simakov O."/>
            <person name="Marletaz F."/>
            <person name="Cho S.J."/>
            <person name="Edsinger-Gonzales E."/>
            <person name="Havlak P."/>
            <person name="Hellsten U."/>
            <person name="Kuo D.H."/>
            <person name="Larsson T."/>
            <person name="Lv J."/>
            <person name="Arendt D."/>
            <person name="Savage R."/>
            <person name="Osoegawa K."/>
            <person name="de Jong P."/>
            <person name="Grimwood J."/>
            <person name="Chapman J.A."/>
            <person name="Shapiro H."/>
            <person name="Aerts A."/>
            <person name="Otillar R.P."/>
            <person name="Terry A.Y."/>
            <person name="Boore J.L."/>
            <person name="Grigoriev I.V."/>
            <person name="Lindberg D.R."/>
            <person name="Seaver E.C."/>
            <person name="Weisblat D.A."/>
            <person name="Putnam N.H."/>
            <person name="Rokhsar D.S."/>
        </authorList>
    </citation>
    <scope>NUCLEOTIDE SEQUENCE</scope>
    <source>
        <strain evidence="12 14">I ESC-2004</strain>
    </source>
</reference>
<keyword evidence="9" id="KW-0807">Transducer</keyword>
<gene>
    <name evidence="12" type="ORF">CAPTEDRAFT_196005</name>
</gene>
<evidence type="ECO:0000256" key="8">
    <source>
        <dbReference type="ARBA" id="ARBA00023180"/>
    </source>
</evidence>
<dbReference type="GO" id="GO:0004930">
    <property type="term" value="F:G protein-coupled receptor activity"/>
    <property type="evidence" value="ECO:0007669"/>
    <property type="project" value="UniProtKB-KW"/>
</dbReference>
<evidence type="ECO:0000256" key="7">
    <source>
        <dbReference type="ARBA" id="ARBA00023170"/>
    </source>
</evidence>
<name>R7VJE4_CAPTE</name>
<keyword evidence="5" id="KW-0297">G-protein coupled receptor</keyword>
<evidence type="ECO:0000313" key="13">
    <source>
        <dbReference type="EnsemblMetazoa" id="CapteP196005"/>
    </source>
</evidence>
<dbReference type="CDD" id="cd00637">
    <property type="entry name" value="7tm_classA_rhodopsin-like"/>
    <property type="match status" value="1"/>
</dbReference>
<evidence type="ECO:0000256" key="2">
    <source>
        <dbReference type="ARBA" id="ARBA00022475"/>
    </source>
</evidence>
<keyword evidence="7" id="KW-0675">Receptor</keyword>
<dbReference type="Gene3D" id="1.20.1070.10">
    <property type="entry name" value="Rhodopsin 7-helix transmembrane proteins"/>
    <property type="match status" value="1"/>
</dbReference>
<comment type="subcellular location">
    <subcellularLocation>
        <location evidence="1">Cell membrane</location>
        <topology evidence="1">Multi-pass membrane protein</topology>
    </subcellularLocation>
</comment>
<evidence type="ECO:0000256" key="1">
    <source>
        <dbReference type="ARBA" id="ARBA00004651"/>
    </source>
</evidence>
<dbReference type="GO" id="GO:0005886">
    <property type="term" value="C:plasma membrane"/>
    <property type="evidence" value="ECO:0007669"/>
    <property type="project" value="UniProtKB-SubCell"/>
</dbReference>
<organism evidence="12">
    <name type="scientific">Capitella teleta</name>
    <name type="common">Polychaete worm</name>
    <dbReference type="NCBI Taxonomy" id="283909"/>
    <lineage>
        <taxon>Eukaryota</taxon>
        <taxon>Metazoa</taxon>
        <taxon>Spiralia</taxon>
        <taxon>Lophotrochozoa</taxon>
        <taxon>Annelida</taxon>
        <taxon>Polychaeta</taxon>
        <taxon>Sedentaria</taxon>
        <taxon>Scolecida</taxon>
        <taxon>Capitellidae</taxon>
        <taxon>Capitella</taxon>
    </lineage>
</organism>
<feature type="transmembrane region" description="Helical" evidence="10">
    <location>
        <begin position="152"/>
        <end position="175"/>
    </location>
</feature>
<evidence type="ECO:0000256" key="4">
    <source>
        <dbReference type="ARBA" id="ARBA00022989"/>
    </source>
</evidence>
<dbReference type="Proteomes" id="UP000014760">
    <property type="component" value="Unassembled WGS sequence"/>
</dbReference>
<feature type="transmembrane region" description="Helical" evidence="10">
    <location>
        <begin position="195"/>
        <end position="223"/>
    </location>
</feature>
<dbReference type="PROSITE" id="PS50262">
    <property type="entry name" value="G_PROTEIN_RECEP_F1_2"/>
    <property type="match status" value="1"/>
</dbReference>
<dbReference type="EMBL" id="AMQN01004434">
    <property type="status" value="NOT_ANNOTATED_CDS"/>
    <property type="molecule type" value="Genomic_DNA"/>
</dbReference>
<feature type="transmembrane region" description="Helical" evidence="10">
    <location>
        <begin position="286"/>
        <end position="307"/>
    </location>
</feature>
<dbReference type="InterPro" id="IPR017452">
    <property type="entry name" value="GPCR_Rhodpsn_7TM"/>
</dbReference>
<feature type="domain" description="G-protein coupled receptors family 1 profile" evidence="11">
    <location>
        <begin position="51"/>
        <end position="305"/>
    </location>
</feature>
<dbReference type="Pfam" id="PF00001">
    <property type="entry name" value="7tm_1"/>
    <property type="match status" value="1"/>
</dbReference>
<feature type="transmembrane region" description="Helical" evidence="10">
    <location>
        <begin position="244"/>
        <end position="266"/>
    </location>
</feature>
<dbReference type="OrthoDB" id="5974286at2759"/>
<protein>
    <recommendedName>
        <fullName evidence="11">G-protein coupled receptors family 1 profile domain-containing protein</fullName>
    </recommendedName>
</protein>
<dbReference type="InterPro" id="IPR000276">
    <property type="entry name" value="GPCR_Rhodpsn"/>
</dbReference>
<reference evidence="14" key="1">
    <citation type="submission" date="2012-12" db="EMBL/GenBank/DDBJ databases">
        <authorList>
            <person name="Hellsten U."/>
            <person name="Grimwood J."/>
            <person name="Chapman J.A."/>
            <person name="Shapiro H."/>
            <person name="Aerts A."/>
            <person name="Otillar R.P."/>
            <person name="Terry A.Y."/>
            <person name="Boore J.L."/>
            <person name="Simakov O."/>
            <person name="Marletaz F."/>
            <person name="Cho S.-J."/>
            <person name="Edsinger-Gonzales E."/>
            <person name="Havlak P."/>
            <person name="Kuo D.-H."/>
            <person name="Larsson T."/>
            <person name="Lv J."/>
            <person name="Arendt D."/>
            <person name="Savage R."/>
            <person name="Osoegawa K."/>
            <person name="de Jong P."/>
            <person name="Lindberg D.R."/>
            <person name="Seaver E.C."/>
            <person name="Weisblat D.A."/>
            <person name="Putnam N.H."/>
            <person name="Grigoriev I.V."/>
            <person name="Rokhsar D.S."/>
        </authorList>
    </citation>
    <scope>NUCLEOTIDE SEQUENCE</scope>
    <source>
        <strain evidence="14">I ESC-2004</strain>
    </source>
</reference>
<keyword evidence="6 10" id="KW-0472">Membrane</keyword>
<evidence type="ECO:0000256" key="10">
    <source>
        <dbReference type="SAM" id="Phobius"/>
    </source>
</evidence>
<evidence type="ECO:0000313" key="14">
    <source>
        <dbReference type="Proteomes" id="UP000014760"/>
    </source>
</evidence>
<dbReference type="STRING" id="283909.R7VJE4"/>
<keyword evidence="3 10" id="KW-0812">Transmembrane</keyword>
<proteinExistence type="predicted"/>
<keyword evidence="14" id="KW-1185">Reference proteome</keyword>
<dbReference type="PANTHER" id="PTHR24246:SF27">
    <property type="entry name" value="ADENOSINE RECEPTOR, ISOFORM A"/>
    <property type="match status" value="1"/>
</dbReference>
<keyword evidence="8" id="KW-0325">Glycoprotein</keyword>
<dbReference type="HOGENOM" id="CLU_063530_0_0_1"/>
<dbReference type="SUPFAM" id="SSF81321">
    <property type="entry name" value="Family A G protein-coupled receptor-like"/>
    <property type="match status" value="1"/>
</dbReference>
<dbReference type="EnsemblMetazoa" id="CapteT196005">
    <property type="protein sequence ID" value="CapteP196005"/>
    <property type="gene ID" value="CapteG196005"/>
</dbReference>
<dbReference type="PRINTS" id="PR00237">
    <property type="entry name" value="GPCRRHODOPSN"/>
</dbReference>
<evidence type="ECO:0000256" key="3">
    <source>
        <dbReference type="ARBA" id="ARBA00022692"/>
    </source>
</evidence>
<keyword evidence="4 10" id="KW-1133">Transmembrane helix</keyword>